<feature type="transmembrane region" description="Helical" evidence="2">
    <location>
        <begin position="118"/>
        <end position="138"/>
    </location>
</feature>
<dbReference type="EMBL" id="MN739683">
    <property type="protein sequence ID" value="QHT20749.1"/>
    <property type="molecule type" value="Genomic_DNA"/>
</dbReference>
<sequence>MNILTNSGTISKNKSELADTKKNEENKSQENGYEENSYLNSLDKYSVYLPRLAFLFLLFTVITSGFITELLSCQIRYVLTTNIYARHFLAILMIFIFIMGLGGWSIDSKLDEMAANDWTSGNVIETIIMSIIIYITFLISSKSQLVPNLIFFGLLFLLYLINTQRNFWKARNMISENTDAFMLYSTYILGASSMVTLFYGFINYINYQKIQYGDRFSWFYFILGGQKCASLENEGYGGKKIKLKKTRF</sequence>
<feature type="compositionally biased region" description="Polar residues" evidence="1">
    <location>
        <begin position="1"/>
        <end position="12"/>
    </location>
</feature>
<keyword evidence="2" id="KW-0472">Membrane</keyword>
<evidence type="ECO:0000256" key="1">
    <source>
        <dbReference type="SAM" id="MobiDB-lite"/>
    </source>
</evidence>
<keyword evidence="2" id="KW-1133">Transmembrane helix</keyword>
<keyword evidence="2" id="KW-0812">Transmembrane</keyword>
<evidence type="ECO:0000256" key="2">
    <source>
        <dbReference type="SAM" id="Phobius"/>
    </source>
</evidence>
<evidence type="ECO:0000313" key="3">
    <source>
        <dbReference type="EMBL" id="QHT20749.1"/>
    </source>
</evidence>
<accession>A0A6C0DXH8</accession>
<feature type="transmembrane region" description="Helical" evidence="2">
    <location>
        <begin position="83"/>
        <end position="106"/>
    </location>
</feature>
<name>A0A6C0DXH8_9ZZZZ</name>
<feature type="transmembrane region" description="Helical" evidence="2">
    <location>
        <begin position="145"/>
        <end position="161"/>
    </location>
</feature>
<feature type="region of interest" description="Disordered" evidence="1">
    <location>
        <begin position="1"/>
        <end position="32"/>
    </location>
</feature>
<reference evidence="3" key="1">
    <citation type="journal article" date="2020" name="Nature">
        <title>Giant virus diversity and host interactions through global metagenomics.</title>
        <authorList>
            <person name="Schulz F."/>
            <person name="Roux S."/>
            <person name="Paez-Espino D."/>
            <person name="Jungbluth S."/>
            <person name="Walsh D.A."/>
            <person name="Denef V.J."/>
            <person name="McMahon K.D."/>
            <person name="Konstantinidis K.T."/>
            <person name="Eloe-Fadrosh E.A."/>
            <person name="Kyrpides N.C."/>
            <person name="Woyke T."/>
        </authorList>
    </citation>
    <scope>NUCLEOTIDE SEQUENCE</scope>
    <source>
        <strain evidence="3">GVMAG-M-3300023174-75</strain>
    </source>
</reference>
<organism evidence="3">
    <name type="scientific">viral metagenome</name>
    <dbReference type="NCBI Taxonomy" id="1070528"/>
    <lineage>
        <taxon>unclassified sequences</taxon>
        <taxon>metagenomes</taxon>
        <taxon>organismal metagenomes</taxon>
    </lineage>
</organism>
<feature type="transmembrane region" description="Helical" evidence="2">
    <location>
        <begin position="48"/>
        <end position="71"/>
    </location>
</feature>
<feature type="transmembrane region" description="Helical" evidence="2">
    <location>
        <begin position="181"/>
        <end position="202"/>
    </location>
</feature>
<proteinExistence type="predicted"/>
<feature type="compositionally biased region" description="Basic and acidic residues" evidence="1">
    <location>
        <begin position="13"/>
        <end position="28"/>
    </location>
</feature>
<dbReference type="AlphaFoldDB" id="A0A6C0DXH8"/>
<protein>
    <submittedName>
        <fullName evidence="3">Uncharacterized protein</fullName>
    </submittedName>
</protein>